<dbReference type="SUPFAM" id="SSF46689">
    <property type="entry name" value="Homeodomain-like"/>
    <property type="match status" value="1"/>
</dbReference>
<dbReference type="InterPro" id="IPR002197">
    <property type="entry name" value="HTH_Fis"/>
</dbReference>
<dbReference type="PANTHER" id="PTHR32071:SF120">
    <property type="entry name" value="TRANSCRIPTIONAL REGULATOR-RELATED"/>
    <property type="match status" value="1"/>
</dbReference>
<feature type="domain" description="Sigma-54 factor interaction" evidence="7">
    <location>
        <begin position="165"/>
        <end position="394"/>
    </location>
</feature>
<comment type="caution">
    <text evidence="8">The sequence shown here is derived from an EMBL/GenBank/DDBJ whole genome shotgun (WGS) entry which is preliminary data.</text>
</comment>
<gene>
    <name evidence="8" type="ORF">GCM10022279_25170</name>
</gene>
<keyword evidence="5" id="KW-0804">Transcription</keyword>
<dbReference type="Gene3D" id="3.40.50.300">
    <property type="entry name" value="P-loop containing nucleotide triphosphate hydrolases"/>
    <property type="match status" value="1"/>
</dbReference>
<dbReference type="InterPro" id="IPR025944">
    <property type="entry name" value="Sigma_54_int_dom_CS"/>
</dbReference>
<dbReference type="Pfam" id="PF02954">
    <property type="entry name" value="HTH_8"/>
    <property type="match status" value="1"/>
</dbReference>
<keyword evidence="4" id="KW-0238">DNA-binding</keyword>
<dbReference type="InterPro" id="IPR003593">
    <property type="entry name" value="AAA+_ATPase"/>
</dbReference>
<evidence type="ECO:0000256" key="5">
    <source>
        <dbReference type="ARBA" id="ARBA00023163"/>
    </source>
</evidence>
<name>A0ABP7RPA4_9BURK</name>
<sequence length="469" mass="51797">MTNPMVLTLAWGVGDAQPLLQAMRDCGLQPIVVNTVGEAQQALREHAIACGMVLGPDQPLPGASASCSANEAGETPHAVHWARLEDTLSEIRQHSALEWVACCAPDALQSLQLRALLMECFFDFFAYPPDWPEVAQVLRHIGKRCALRQSLRRDLQAAQTPHVGIVGQSPPIKQLHKQLRKVAQTDAPVLLFGESGSGKELAARAIHRQSSRKNELFVALNCAAIAPSLIQSELFGYEKGAFTGANARKQGLIEAADGGTLFLDEIADLPLDLQGNLLRFLQEKTINRLGGLESLSVDVRVISASHTQLERAVHEGRFREDLFYRLNVLPLTVPALRERGDDVLLLAEHFLQAGRGHRTGRLQGFSHNALMAMKNYEWPGNVRELSNRVQRAVVMGESSWISASDLGLSMPERTQVRALEQARAKAERELLEHTLNMAERNVTRAARDLGVSRMTLYRLIDKHGLILQE</sequence>
<dbReference type="InterPro" id="IPR025943">
    <property type="entry name" value="Sigma_54_int_dom_ATP-bd_2"/>
</dbReference>
<evidence type="ECO:0000256" key="1">
    <source>
        <dbReference type="ARBA" id="ARBA00022741"/>
    </source>
</evidence>
<keyword evidence="2" id="KW-0067">ATP-binding</keyword>
<dbReference type="InterPro" id="IPR027417">
    <property type="entry name" value="P-loop_NTPase"/>
</dbReference>
<dbReference type="PROSITE" id="PS00688">
    <property type="entry name" value="SIGMA54_INTERACT_3"/>
    <property type="match status" value="1"/>
</dbReference>
<reference evidence="9" key="1">
    <citation type="journal article" date="2019" name="Int. J. Syst. Evol. Microbiol.">
        <title>The Global Catalogue of Microorganisms (GCM) 10K type strain sequencing project: providing services to taxonomists for standard genome sequencing and annotation.</title>
        <authorList>
            <consortium name="The Broad Institute Genomics Platform"/>
            <consortium name="The Broad Institute Genome Sequencing Center for Infectious Disease"/>
            <person name="Wu L."/>
            <person name="Ma J."/>
        </authorList>
    </citation>
    <scope>NUCLEOTIDE SEQUENCE [LARGE SCALE GENOMIC DNA]</scope>
    <source>
        <strain evidence="9">JCM 17561</strain>
    </source>
</reference>
<evidence type="ECO:0000256" key="6">
    <source>
        <dbReference type="SAM" id="Coils"/>
    </source>
</evidence>
<dbReference type="Pfam" id="PF00158">
    <property type="entry name" value="Sigma54_activat"/>
    <property type="match status" value="1"/>
</dbReference>
<dbReference type="Gene3D" id="1.10.8.60">
    <property type="match status" value="1"/>
</dbReference>
<keyword evidence="9" id="KW-1185">Reference proteome</keyword>
<organism evidence="8 9">
    <name type="scientific">Comamonas faecalis</name>
    <dbReference type="NCBI Taxonomy" id="1387849"/>
    <lineage>
        <taxon>Bacteria</taxon>
        <taxon>Pseudomonadati</taxon>
        <taxon>Pseudomonadota</taxon>
        <taxon>Betaproteobacteria</taxon>
        <taxon>Burkholderiales</taxon>
        <taxon>Comamonadaceae</taxon>
        <taxon>Comamonas</taxon>
    </lineage>
</organism>
<dbReference type="InterPro" id="IPR058031">
    <property type="entry name" value="AAA_lid_NorR"/>
</dbReference>
<dbReference type="Gene3D" id="1.10.10.60">
    <property type="entry name" value="Homeodomain-like"/>
    <property type="match status" value="1"/>
</dbReference>
<dbReference type="SUPFAM" id="SSF52540">
    <property type="entry name" value="P-loop containing nucleoside triphosphate hydrolases"/>
    <property type="match status" value="1"/>
</dbReference>
<dbReference type="SMART" id="SM00382">
    <property type="entry name" value="AAA"/>
    <property type="match status" value="1"/>
</dbReference>
<protein>
    <submittedName>
        <fullName evidence="8">Sigma-54 dependent transcriptional regulator</fullName>
    </submittedName>
</protein>
<feature type="coiled-coil region" evidence="6">
    <location>
        <begin position="416"/>
        <end position="448"/>
    </location>
</feature>
<keyword evidence="3" id="KW-0805">Transcription regulation</keyword>
<evidence type="ECO:0000313" key="9">
    <source>
        <dbReference type="Proteomes" id="UP001501627"/>
    </source>
</evidence>
<evidence type="ECO:0000313" key="8">
    <source>
        <dbReference type="EMBL" id="GAA4000366.1"/>
    </source>
</evidence>
<accession>A0ABP7RPA4</accession>
<proteinExistence type="predicted"/>
<keyword evidence="6" id="KW-0175">Coiled coil</keyword>
<dbReference type="PANTHER" id="PTHR32071">
    <property type="entry name" value="TRANSCRIPTIONAL REGULATORY PROTEIN"/>
    <property type="match status" value="1"/>
</dbReference>
<dbReference type="CDD" id="cd00009">
    <property type="entry name" value="AAA"/>
    <property type="match status" value="1"/>
</dbReference>
<dbReference type="PROSITE" id="PS00676">
    <property type="entry name" value="SIGMA54_INTERACT_2"/>
    <property type="match status" value="1"/>
</dbReference>
<keyword evidence="1" id="KW-0547">Nucleotide-binding</keyword>
<dbReference type="InterPro" id="IPR002078">
    <property type="entry name" value="Sigma_54_int"/>
</dbReference>
<dbReference type="Proteomes" id="UP001501627">
    <property type="component" value="Unassembled WGS sequence"/>
</dbReference>
<dbReference type="Pfam" id="PF25601">
    <property type="entry name" value="AAA_lid_14"/>
    <property type="match status" value="1"/>
</dbReference>
<dbReference type="InterPro" id="IPR009057">
    <property type="entry name" value="Homeodomain-like_sf"/>
</dbReference>
<evidence type="ECO:0000256" key="2">
    <source>
        <dbReference type="ARBA" id="ARBA00022840"/>
    </source>
</evidence>
<dbReference type="PRINTS" id="PR01590">
    <property type="entry name" value="HTHFIS"/>
</dbReference>
<evidence type="ECO:0000256" key="4">
    <source>
        <dbReference type="ARBA" id="ARBA00023125"/>
    </source>
</evidence>
<evidence type="ECO:0000259" key="7">
    <source>
        <dbReference type="PROSITE" id="PS50045"/>
    </source>
</evidence>
<dbReference type="EMBL" id="BAABBP010000025">
    <property type="protein sequence ID" value="GAA4000366.1"/>
    <property type="molecule type" value="Genomic_DNA"/>
</dbReference>
<dbReference type="PROSITE" id="PS50045">
    <property type="entry name" value="SIGMA54_INTERACT_4"/>
    <property type="match status" value="1"/>
</dbReference>
<evidence type="ECO:0000256" key="3">
    <source>
        <dbReference type="ARBA" id="ARBA00023015"/>
    </source>
</evidence>